<comment type="subcellular location">
    <subcellularLocation>
        <location evidence="2">Cell inner membrane</location>
        <topology evidence="2">Multi-pass membrane protein</topology>
    </subcellularLocation>
</comment>
<dbReference type="SMART" id="SM00387">
    <property type="entry name" value="HATPase_c"/>
    <property type="match status" value="1"/>
</dbReference>
<dbReference type="GO" id="GO:0004721">
    <property type="term" value="F:phosphoprotein phosphatase activity"/>
    <property type="evidence" value="ECO:0007669"/>
    <property type="project" value="UniProtKB-KW"/>
</dbReference>
<dbReference type="FunFam" id="3.40.50.2300:FF:000322">
    <property type="entry name" value="Autoinducer 2 sensor kinase/phosphatase luxQ"/>
    <property type="match status" value="1"/>
</dbReference>
<evidence type="ECO:0000256" key="20">
    <source>
        <dbReference type="PROSITE-ProRule" id="PRU00169"/>
    </source>
</evidence>
<dbReference type="EC" id="2.7.13.3" evidence="3"/>
<dbReference type="InterPro" id="IPR003661">
    <property type="entry name" value="HisK_dim/P_dom"/>
</dbReference>
<keyword evidence="10" id="KW-0547">Nucleotide-binding</keyword>
<evidence type="ECO:0000259" key="22">
    <source>
        <dbReference type="PROSITE" id="PS50109"/>
    </source>
</evidence>
<dbReference type="PROSITE" id="PS50109">
    <property type="entry name" value="HIS_KIN"/>
    <property type="match status" value="1"/>
</dbReference>
<keyword evidence="11 24" id="KW-0418">Kinase</keyword>
<dbReference type="PRINTS" id="PR00344">
    <property type="entry name" value="BCTRLSENSOR"/>
</dbReference>
<keyword evidence="7 20" id="KW-0597">Phosphoprotein</keyword>
<dbReference type="SUPFAM" id="SSF47384">
    <property type="entry name" value="Homodimeric domain of signal transducing histidine kinase"/>
    <property type="match status" value="1"/>
</dbReference>
<dbReference type="NCBIfam" id="NF041947">
    <property type="entry name" value="LuxQ_Vibrio"/>
    <property type="match status" value="1"/>
</dbReference>
<reference evidence="24 25" key="1">
    <citation type="submission" date="2007-03" db="EMBL/GenBank/DDBJ databases">
        <authorList>
            <person name="Heidelberg J."/>
        </authorList>
    </citation>
    <scope>NUCLEOTIDE SEQUENCE [LARGE SCALE GENOMIC DNA]</scope>
    <source>
        <strain evidence="25">ATCC 39541 / Classical Ogawa 395 / O395</strain>
    </source>
</reference>
<evidence type="ECO:0000256" key="3">
    <source>
        <dbReference type="ARBA" id="ARBA00012438"/>
    </source>
</evidence>
<dbReference type="SMART" id="SM00388">
    <property type="entry name" value="HisKA"/>
    <property type="match status" value="1"/>
</dbReference>
<feature type="transmembrane region" description="Helical" evidence="21">
    <location>
        <begin position="281"/>
        <end position="303"/>
    </location>
</feature>
<dbReference type="KEGG" id="vcr:VC395_A0578"/>
<evidence type="ECO:0000256" key="4">
    <source>
        <dbReference type="ARBA" id="ARBA00019468"/>
    </source>
</evidence>
<keyword evidence="16" id="KW-0902">Two-component regulatory system</keyword>
<evidence type="ECO:0000256" key="10">
    <source>
        <dbReference type="ARBA" id="ARBA00022741"/>
    </source>
</evidence>
<dbReference type="GO" id="GO:0005524">
    <property type="term" value="F:ATP binding"/>
    <property type="evidence" value="ECO:0007669"/>
    <property type="project" value="UniProtKB-KW"/>
</dbReference>
<dbReference type="Pfam" id="PF00512">
    <property type="entry name" value="HisKA"/>
    <property type="match status" value="1"/>
</dbReference>
<evidence type="ECO:0000256" key="5">
    <source>
        <dbReference type="ARBA" id="ARBA00022475"/>
    </source>
</evidence>
<dbReference type="Pfam" id="PF09308">
    <property type="entry name" value="LuxQ-periplasm"/>
    <property type="match status" value="1"/>
</dbReference>
<evidence type="ECO:0000256" key="12">
    <source>
        <dbReference type="ARBA" id="ARBA00022801"/>
    </source>
</evidence>
<evidence type="ECO:0000256" key="8">
    <source>
        <dbReference type="ARBA" id="ARBA00022679"/>
    </source>
</evidence>
<evidence type="ECO:0000256" key="19">
    <source>
        <dbReference type="ARBA" id="ARBA00062675"/>
    </source>
</evidence>
<dbReference type="SUPFAM" id="SSF55874">
    <property type="entry name" value="ATPase domain of HSP90 chaperone/DNA topoisomerase II/histidine kinase"/>
    <property type="match status" value="1"/>
</dbReference>
<dbReference type="CDD" id="cd16922">
    <property type="entry name" value="HATPase_EvgS-ArcB-TorS-like"/>
    <property type="match status" value="1"/>
</dbReference>
<evidence type="ECO:0000256" key="14">
    <source>
        <dbReference type="ARBA" id="ARBA00022912"/>
    </source>
</evidence>
<dbReference type="FunFam" id="3.30.565.10:FF:000010">
    <property type="entry name" value="Sensor histidine kinase RcsC"/>
    <property type="match status" value="1"/>
</dbReference>
<dbReference type="InterPro" id="IPR015387">
    <property type="entry name" value="LuxQ-periplasm_dom"/>
</dbReference>
<keyword evidence="9 21" id="KW-0812">Transmembrane</keyword>
<dbReference type="KEGG" id="vco:VC0395_0671"/>
<accession>A0A0H3AFP5</accession>
<evidence type="ECO:0000256" key="1">
    <source>
        <dbReference type="ARBA" id="ARBA00000085"/>
    </source>
</evidence>
<evidence type="ECO:0000256" key="2">
    <source>
        <dbReference type="ARBA" id="ARBA00004429"/>
    </source>
</evidence>
<dbReference type="GO" id="GO:0005886">
    <property type="term" value="C:plasma membrane"/>
    <property type="evidence" value="ECO:0007669"/>
    <property type="project" value="UniProtKB-SubCell"/>
</dbReference>
<sequence>MNIRPSQIKHKQRIASFITHAVVVVMGVLIVSVLFQSYQISSRLMSQERQRTSVQTSSLIQSLFDFRLAALRIHQDSTAKNASLINALVSRDSSRLDEFFSSVDELELSNAPDLRFISSHDNILWDDGNASFYGIAQQELNKLIRRVAISGNWHLVQTPSEGKSVHILMRRSSLIEAGTGQVVGYLYVGIVLNDNFALLENIRSGSNSENLVLAVDTTPLVSTLKGNEPYSLDYVVHSAKDAMRDSFIVGQTFLEVESVPTYLCVYSIQTNQNVLTLRDNFYFWMAFALISMIGVSIASRWWLQKRIQREIETLMNYTHKLMDLDTKSEFIGSKIYEFDYFGRTLEQSFRRLANKEKQFEDLFNFALSPTMLWNTSGRLIRMNPSAQIQFLREDAQNHFLFEILERQLLPTITKAAQGDNPSDVTTEVDGRVYRWNLSPIMVEGQIISIITQGQDITTIAEAEKQSQAARREAEESARVRAEFLAKMSHELRTPLNGVLGVSQLLKRTPLNDEQREHVAVLCSSGEHLLAVLNDILDFSRLEQGKFRIQKNEFRLKELVCAIDRIYRPLCNEKGLELVVNSNITTAAIVRSDQIRINQILFNLLNNAIKFTHQGSIRVELQLIEGDPLAQLVIQVVDTGIGIREQDLTVIFEPFMQAESTTTREYGGSGLGLTIVHSLVEMLSGQLHVSSEYGIGTRFEIQLPIELVEKPDAPQQLLPAPDPQPLFDKTLRVLLVEDNHTNAFIAQAFCRKYGLDVSWVTDGLQAIEELKIHDYDLVLMDNQLPYLDGVETTRTIKKVLHLPVVVYACTADGLEETRQAFFHAGAEYVLVKPLKEQTLHKALEHFKHHHGQKNAGLN</sequence>
<comment type="catalytic activity">
    <reaction evidence="1">
        <text>ATP + protein L-histidine = ADP + protein N-phospho-L-histidine.</text>
        <dbReference type="EC" id="2.7.13.3"/>
    </reaction>
</comment>
<dbReference type="Pfam" id="PF02518">
    <property type="entry name" value="HATPase_c"/>
    <property type="match status" value="1"/>
</dbReference>
<dbReference type="CDD" id="cd17546">
    <property type="entry name" value="REC_hyHK_CKI1_RcsC-like"/>
    <property type="match status" value="1"/>
</dbReference>
<evidence type="ECO:0000256" key="18">
    <source>
        <dbReference type="ARBA" id="ARBA00055121"/>
    </source>
</evidence>
<keyword evidence="15 21" id="KW-1133">Transmembrane helix</keyword>
<dbReference type="PATRIC" id="fig|345073.21.peg.3320"/>
<evidence type="ECO:0000256" key="7">
    <source>
        <dbReference type="ARBA" id="ARBA00022553"/>
    </source>
</evidence>
<keyword evidence="8" id="KW-0808">Transferase</keyword>
<dbReference type="EMBL" id="CP000626">
    <property type="protein sequence ID" value="ABQ19101.1"/>
    <property type="molecule type" value="Genomic_DNA"/>
</dbReference>
<dbReference type="Gene3D" id="2.20.20.100">
    <property type="entry name" value="LuxQ periplasmic domain, C-terminal subdomain"/>
    <property type="match status" value="1"/>
</dbReference>
<dbReference type="InterPro" id="IPR036097">
    <property type="entry name" value="HisK_dim/P_sf"/>
</dbReference>
<dbReference type="RefSeq" id="WP_001026313.1">
    <property type="nucleotide sequence ID" value="NC_009456.1"/>
</dbReference>
<dbReference type="InterPro" id="IPR001789">
    <property type="entry name" value="Sig_transdc_resp-reg_receiver"/>
</dbReference>
<dbReference type="InterPro" id="IPR004358">
    <property type="entry name" value="Sig_transdc_His_kin-like_C"/>
</dbReference>
<dbReference type="eggNOG" id="COG5002">
    <property type="taxonomic scope" value="Bacteria"/>
</dbReference>
<evidence type="ECO:0000256" key="17">
    <source>
        <dbReference type="ARBA" id="ARBA00023136"/>
    </source>
</evidence>
<dbReference type="OrthoDB" id="9810730at2"/>
<keyword evidence="17 21" id="KW-0472">Membrane</keyword>
<dbReference type="InterPro" id="IPR053413">
    <property type="entry name" value="AI-2_sensor_kinase/phosphatase"/>
</dbReference>
<feature type="domain" description="Response regulatory" evidence="23">
    <location>
        <begin position="731"/>
        <end position="846"/>
    </location>
</feature>
<comment type="subunit">
    <text evidence="19">Binds the complex formed by AI-2 and LuxP.</text>
</comment>
<comment type="function">
    <text evidence="18">At low cell density, in absence of AI-2 (autoinducer 2), LuxQ has a kinase activity and autophosphorylates on a histidine residue. The phosphoryl group is then transferred to an aspartate residue in the response regulator domain. The phosphoryl group is transferred to LuxU, and ultimately to LuxO. At high cell density, in the presence of AI-2, the kinase activity is inactivated, and the response regulator domain has a phosphatase activity.</text>
</comment>
<evidence type="ECO:0000256" key="15">
    <source>
        <dbReference type="ARBA" id="ARBA00022989"/>
    </source>
</evidence>
<keyword evidence="14" id="KW-0904">Protein phosphatase</keyword>
<dbReference type="InterPro" id="IPR029151">
    <property type="entry name" value="Sensor-like_sf"/>
</dbReference>
<keyword evidence="13" id="KW-0067">ATP-binding</keyword>
<dbReference type="PROSITE" id="PS50110">
    <property type="entry name" value="RESPONSE_REGULATORY"/>
    <property type="match status" value="1"/>
</dbReference>
<dbReference type="FunFam" id="1.10.287.130:FF:000091">
    <property type="entry name" value="Autoinducer 2 sensor kinase/phosphatase LuxQ"/>
    <property type="match status" value="1"/>
</dbReference>
<dbReference type="PANTHER" id="PTHR43047">
    <property type="entry name" value="TWO-COMPONENT HISTIDINE PROTEIN KINASE"/>
    <property type="match status" value="1"/>
</dbReference>
<keyword evidence="5" id="KW-1003">Cell membrane</keyword>
<evidence type="ECO:0000256" key="11">
    <source>
        <dbReference type="ARBA" id="ARBA00022777"/>
    </source>
</evidence>
<evidence type="ECO:0000313" key="24">
    <source>
        <dbReference type="EMBL" id="ABQ19101.1"/>
    </source>
</evidence>
<dbReference type="Gene3D" id="3.30.565.10">
    <property type="entry name" value="Histidine kinase-like ATPase, C-terminal domain"/>
    <property type="match status" value="1"/>
</dbReference>
<keyword evidence="12" id="KW-0378">Hydrolase</keyword>
<dbReference type="SUPFAM" id="SSF52172">
    <property type="entry name" value="CheY-like"/>
    <property type="match status" value="1"/>
</dbReference>
<dbReference type="eggNOG" id="COG0784">
    <property type="taxonomic scope" value="Bacteria"/>
</dbReference>
<dbReference type="GO" id="GO:0000155">
    <property type="term" value="F:phosphorelay sensor kinase activity"/>
    <property type="evidence" value="ECO:0007669"/>
    <property type="project" value="InterPro"/>
</dbReference>
<dbReference type="Gene3D" id="3.30.450.220">
    <property type="entry name" value="LuxQ periplasmic domain, N-terminal subdomain"/>
    <property type="match status" value="1"/>
</dbReference>
<dbReference type="Gene3D" id="3.40.50.2300">
    <property type="match status" value="1"/>
</dbReference>
<gene>
    <name evidence="24" type="primary">luxQ</name>
    <name evidence="24" type="ordered locus">VC0395_0671</name>
</gene>
<organism evidence="24 25">
    <name type="scientific">Vibrio cholerae serotype O1 (strain ATCC 39541 / Classical Ogawa 395 / O395)</name>
    <dbReference type="NCBI Taxonomy" id="345073"/>
    <lineage>
        <taxon>Bacteria</taxon>
        <taxon>Pseudomonadati</taxon>
        <taxon>Pseudomonadota</taxon>
        <taxon>Gammaproteobacteria</taxon>
        <taxon>Vibrionales</taxon>
        <taxon>Vibrionaceae</taxon>
        <taxon>Vibrio</taxon>
    </lineage>
</organism>
<evidence type="ECO:0000256" key="6">
    <source>
        <dbReference type="ARBA" id="ARBA00022519"/>
    </source>
</evidence>
<dbReference type="InterPro" id="IPR005467">
    <property type="entry name" value="His_kinase_dom"/>
</dbReference>
<dbReference type="Gene3D" id="1.10.287.130">
    <property type="match status" value="1"/>
</dbReference>
<dbReference type="FunFam" id="3.30.450.20:FF:000151">
    <property type="entry name" value="Sensor histidine kinase LuxQ"/>
    <property type="match status" value="1"/>
</dbReference>
<dbReference type="InterPro" id="IPR011006">
    <property type="entry name" value="CheY-like_superfamily"/>
</dbReference>
<dbReference type="CDD" id="cd00082">
    <property type="entry name" value="HisKA"/>
    <property type="match status" value="1"/>
</dbReference>
<dbReference type="SMART" id="SM00448">
    <property type="entry name" value="REC"/>
    <property type="match status" value="1"/>
</dbReference>
<evidence type="ECO:0000256" key="16">
    <source>
        <dbReference type="ARBA" id="ARBA00023012"/>
    </source>
</evidence>
<dbReference type="InterPro" id="IPR003594">
    <property type="entry name" value="HATPase_dom"/>
</dbReference>
<dbReference type="SUPFAM" id="SSF103190">
    <property type="entry name" value="Sensory domain-like"/>
    <property type="match status" value="1"/>
</dbReference>
<feature type="transmembrane region" description="Helical" evidence="21">
    <location>
        <begin position="14"/>
        <end position="35"/>
    </location>
</feature>
<dbReference type="Gene3D" id="3.30.450.20">
    <property type="entry name" value="PAS domain"/>
    <property type="match status" value="1"/>
</dbReference>
<dbReference type="Proteomes" id="UP000000249">
    <property type="component" value="Chromosome 2"/>
</dbReference>
<evidence type="ECO:0000256" key="9">
    <source>
        <dbReference type="ARBA" id="ARBA00022692"/>
    </source>
</evidence>
<name>A0A0H3AFP5_VIBC3</name>
<dbReference type="InterPro" id="IPR043056">
    <property type="entry name" value="LuxQ-periplasm_N"/>
</dbReference>
<protein>
    <recommendedName>
        <fullName evidence="4">Autoinducer 2 sensor kinase/phosphatase LuxQ</fullName>
        <ecNumber evidence="3">2.7.13.3</ecNumber>
    </recommendedName>
</protein>
<evidence type="ECO:0000256" key="21">
    <source>
        <dbReference type="SAM" id="Phobius"/>
    </source>
</evidence>
<dbReference type="Pfam" id="PF00072">
    <property type="entry name" value="Response_reg"/>
    <property type="match status" value="1"/>
</dbReference>
<evidence type="ECO:0000313" key="25">
    <source>
        <dbReference type="Proteomes" id="UP000000249"/>
    </source>
</evidence>
<dbReference type="AlphaFoldDB" id="A0A0H3AFP5"/>
<evidence type="ECO:0000256" key="13">
    <source>
        <dbReference type="ARBA" id="ARBA00022840"/>
    </source>
</evidence>
<evidence type="ECO:0000259" key="23">
    <source>
        <dbReference type="PROSITE" id="PS50110"/>
    </source>
</evidence>
<feature type="domain" description="Histidine kinase" evidence="22">
    <location>
        <begin position="486"/>
        <end position="706"/>
    </location>
</feature>
<feature type="modified residue" description="4-aspartylphosphate" evidence="20">
    <location>
        <position position="780"/>
    </location>
</feature>
<dbReference type="InterPro" id="IPR036890">
    <property type="entry name" value="HATPase_C_sf"/>
</dbReference>
<proteinExistence type="predicted"/>
<keyword evidence="6" id="KW-0997">Cell inner membrane</keyword>